<accession>A0A8T0BYP1</accession>
<comment type="caution">
    <text evidence="1">The sequence shown here is derived from an EMBL/GenBank/DDBJ whole genome shotgun (WGS) entry which is preliminary data.</text>
</comment>
<proteinExistence type="predicted"/>
<sequence length="56" mass="6176">MNPDCCWLDKCFLVSNLSCGVTISMTATGKEAVSDAFDKFEQVRNEATHQAGRYDA</sequence>
<reference evidence="1 2" key="1">
    <citation type="journal article" date="2012" name="J. Bacteriol.">
        <title>Genome sequence of the cycloprodigiosin-producing bacterial strain Pseudoalteromonas rubra ATCC 29570(T).</title>
        <authorList>
            <person name="Xie B.B."/>
            <person name="Shu Y.L."/>
            <person name="Qin Q.L."/>
            <person name="Rong J.C."/>
            <person name="Zhang X.Y."/>
            <person name="Chen X.L."/>
            <person name="Zhou B.C."/>
            <person name="Zhang Y.Z."/>
        </authorList>
    </citation>
    <scope>NUCLEOTIDE SEQUENCE [LARGE SCALE GENOMIC DNA]</scope>
    <source>
        <strain evidence="1 2">DSM 6842</strain>
    </source>
</reference>
<organism evidence="1 2">
    <name type="scientific">Pseudoalteromonas rubra</name>
    <dbReference type="NCBI Taxonomy" id="43658"/>
    <lineage>
        <taxon>Bacteria</taxon>
        <taxon>Pseudomonadati</taxon>
        <taxon>Pseudomonadota</taxon>
        <taxon>Gammaproteobacteria</taxon>
        <taxon>Alteromonadales</taxon>
        <taxon>Pseudoalteromonadaceae</taxon>
        <taxon>Pseudoalteromonas</taxon>
    </lineage>
</organism>
<protein>
    <submittedName>
        <fullName evidence="1">Uncharacterized protein</fullName>
    </submittedName>
</protein>
<gene>
    <name evidence="1" type="ORF">PRUB_b0132</name>
</gene>
<evidence type="ECO:0000313" key="2">
    <source>
        <dbReference type="Proteomes" id="UP000016480"/>
    </source>
</evidence>
<evidence type="ECO:0000313" key="1">
    <source>
        <dbReference type="EMBL" id="KAF7781040.1"/>
    </source>
</evidence>
<name>A0A8T0BYP1_9GAMM</name>
<dbReference type="AlphaFoldDB" id="A0A8T0BYP1"/>
<dbReference type="EMBL" id="AHCD03000044">
    <property type="protein sequence ID" value="KAF7781040.1"/>
    <property type="molecule type" value="Genomic_DNA"/>
</dbReference>
<dbReference type="Proteomes" id="UP000016480">
    <property type="component" value="Unassembled WGS sequence"/>
</dbReference>